<dbReference type="AlphaFoldDB" id="D1CIW7"/>
<feature type="transmembrane region" description="Helical" evidence="9">
    <location>
        <begin position="203"/>
        <end position="222"/>
    </location>
</feature>
<dbReference type="PANTHER" id="PTHR30413:SF8">
    <property type="entry name" value="TRANSPORT PERMEASE PROTEIN"/>
    <property type="match status" value="1"/>
</dbReference>
<dbReference type="PRINTS" id="PR00164">
    <property type="entry name" value="ABC2TRNSPORT"/>
</dbReference>
<evidence type="ECO:0000256" key="2">
    <source>
        <dbReference type="ARBA" id="ARBA00007783"/>
    </source>
</evidence>
<feature type="transmembrane region" description="Helical" evidence="9">
    <location>
        <begin position="98"/>
        <end position="122"/>
    </location>
</feature>
<proteinExistence type="inferred from homology"/>
<keyword evidence="12" id="KW-1185">Reference proteome</keyword>
<reference evidence="12" key="1">
    <citation type="journal article" date="2010" name="Stand. Genomic Sci.">
        <title>Complete genome sequence of 'Thermobaculum terrenum' type strain (YNP1).</title>
        <authorList>
            <person name="Kiss H."/>
            <person name="Cleland D."/>
            <person name="Lapidus A."/>
            <person name="Lucas S."/>
            <person name="Glavina Del Rio T."/>
            <person name="Nolan M."/>
            <person name="Tice H."/>
            <person name="Han C."/>
            <person name="Goodwin L."/>
            <person name="Pitluck S."/>
            <person name="Liolios K."/>
            <person name="Ivanova N."/>
            <person name="Mavromatis K."/>
            <person name="Ovchinnikova G."/>
            <person name="Pati A."/>
            <person name="Chen A."/>
            <person name="Palaniappan K."/>
            <person name="Land M."/>
            <person name="Hauser L."/>
            <person name="Chang Y."/>
            <person name="Jeffries C."/>
            <person name="Lu M."/>
            <person name="Brettin T."/>
            <person name="Detter J."/>
            <person name="Goker M."/>
            <person name="Tindall B."/>
            <person name="Beck B."/>
            <person name="McDermott T."/>
            <person name="Woyke T."/>
            <person name="Bristow J."/>
            <person name="Eisen J."/>
            <person name="Markowitz V."/>
            <person name="Hugenholtz P."/>
            <person name="Kyrpides N."/>
            <person name="Klenk H."/>
            <person name="Cheng J."/>
        </authorList>
    </citation>
    <scope>NUCLEOTIDE SEQUENCE [LARGE SCALE GENOMIC DNA]</scope>
    <source>
        <strain evidence="12">ATCC BAA-798 / YNP1</strain>
    </source>
</reference>
<feature type="transmembrane region" description="Helical" evidence="9">
    <location>
        <begin position="172"/>
        <end position="196"/>
    </location>
</feature>
<dbReference type="Pfam" id="PF01061">
    <property type="entry name" value="ABC2_membrane"/>
    <property type="match status" value="1"/>
</dbReference>
<dbReference type="InterPro" id="IPR013525">
    <property type="entry name" value="ABC2_TM"/>
</dbReference>
<evidence type="ECO:0000259" key="10">
    <source>
        <dbReference type="PROSITE" id="PS51012"/>
    </source>
</evidence>
<dbReference type="eggNOG" id="COG1682">
    <property type="taxonomic scope" value="Bacteria"/>
</dbReference>
<dbReference type="RefSeq" id="WP_012876718.1">
    <property type="nucleotide sequence ID" value="NC_013526.1"/>
</dbReference>
<keyword evidence="7 9" id="KW-1133">Transmembrane helix</keyword>
<keyword evidence="5" id="KW-0997">Cell inner membrane</keyword>
<dbReference type="GO" id="GO:0043190">
    <property type="term" value="C:ATP-binding cassette (ABC) transporter complex"/>
    <property type="evidence" value="ECO:0007669"/>
    <property type="project" value="InterPro"/>
</dbReference>
<dbReference type="GO" id="GO:0140359">
    <property type="term" value="F:ABC-type transporter activity"/>
    <property type="evidence" value="ECO:0007669"/>
    <property type="project" value="InterPro"/>
</dbReference>
<evidence type="ECO:0000256" key="6">
    <source>
        <dbReference type="ARBA" id="ARBA00022692"/>
    </source>
</evidence>
<dbReference type="KEGG" id="ttr:Tter_2803"/>
<dbReference type="GO" id="GO:0015920">
    <property type="term" value="P:lipopolysaccharide transport"/>
    <property type="evidence" value="ECO:0007669"/>
    <property type="project" value="TreeGrafter"/>
</dbReference>
<feature type="transmembrane region" description="Helical" evidence="9">
    <location>
        <begin position="259"/>
        <end position="280"/>
    </location>
</feature>
<feature type="domain" description="ABC transmembrane type-2" evidence="10">
    <location>
        <begin position="63"/>
        <end position="283"/>
    </location>
</feature>
<evidence type="ECO:0000256" key="4">
    <source>
        <dbReference type="ARBA" id="ARBA00022475"/>
    </source>
</evidence>
<comment type="similarity">
    <text evidence="2 9">Belongs to the ABC-2 integral membrane protein family.</text>
</comment>
<protein>
    <recommendedName>
        <fullName evidence="9">Transport permease protein</fullName>
    </recommendedName>
</protein>
<evidence type="ECO:0000313" key="12">
    <source>
        <dbReference type="Proteomes" id="UP000000323"/>
    </source>
</evidence>
<sequence>MAVDELVPVSVAEAAKGRSPRMVMIKPTSGWHLIDLREMWNYRELIYFLTWREVKVRYKQTAIGAAWAVLQPLAMMIVFLLFFNKLAKVDSGNVPYPVFAYAGLMPWQLFSRAITSAASSLVNDRRLITKVYFPRIIVPSATVLAGMVDFAVSTGLLVVLMVIYGVTPGTSLLLVPLVLVLMLVTALGVGFWLSALNAEYRDVAYTMPFLNQFWLFITPVVYPTSLVPEQWRLLYGLNPMAGVVEGFRWAVTGVGPLPWQLMAMSAVVGGAIFLSGMAWFRRCERTFVDVIGSGG</sequence>
<evidence type="ECO:0000256" key="3">
    <source>
        <dbReference type="ARBA" id="ARBA00022448"/>
    </source>
</evidence>
<evidence type="ECO:0000256" key="1">
    <source>
        <dbReference type="ARBA" id="ARBA00004429"/>
    </source>
</evidence>
<keyword evidence="8 9" id="KW-0472">Membrane</keyword>
<dbReference type="HOGENOM" id="CLU_060703_3_0_0"/>
<keyword evidence="4 9" id="KW-1003">Cell membrane</keyword>
<dbReference type="Proteomes" id="UP000000323">
    <property type="component" value="Chromosome 2"/>
</dbReference>
<dbReference type="InterPro" id="IPR047817">
    <property type="entry name" value="ABC2_TM_bact-type"/>
</dbReference>
<keyword evidence="3 9" id="KW-0813">Transport</keyword>
<organism evidence="11 12">
    <name type="scientific">Thermobaculum terrenum (strain ATCC BAA-798 / CCMEE 7001 / YNP1)</name>
    <dbReference type="NCBI Taxonomy" id="525904"/>
    <lineage>
        <taxon>Bacteria</taxon>
        <taxon>Bacillati</taxon>
        <taxon>Chloroflexota</taxon>
        <taxon>Chloroflexia</taxon>
        <taxon>Candidatus Thermobaculales</taxon>
        <taxon>Candidatus Thermobaculaceae</taxon>
        <taxon>Thermobaculum</taxon>
    </lineage>
</organism>
<dbReference type="EMBL" id="CP001826">
    <property type="protein sequence ID" value="ACZ43687.1"/>
    <property type="molecule type" value="Genomic_DNA"/>
</dbReference>
<evidence type="ECO:0000256" key="7">
    <source>
        <dbReference type="ARBA" id="ARBA00022989"/>
    </source>
</evidence>
<evidence type="ECO:0000313" key="11">
    <source>
        <dbReference type="EMBL" id="ACZ43687.1"/>
    </source>
</evidence>
<feature type="transmembrane region" description="Helical" evidence="9">
    <location>
        <begin position="62"/>
        <end position="83"/>
    </location>
</feature>
<dbReference type="PANTHER" id="PTHR30413">
    <property type="entry name" value="INNER MEMBRANE TRANSPORT PERMEASE"/>
    <property type="match status" value="1"/>
</dbReference>
<evidence type="ECO:0000256" key="5">
    <source>
        <dbReference type="ARBA" id="ARBA00022519"/>
    </source>
</evidence>
<keyword evidence="6 9" id="KW-0812">Transmembrane</keyword>
<dbReference type="InterPro" id="IPR000412">
    <property type="entry name" value="ABC_2_transport"/>
</dbReference>
<comment type="subcellular location">
    <subcellularLocation>
        <location evidence="1">Cell inner membrane</location>
        <topology evidence="1">Multi-pass membrane protein</topology>
    </subcellularLocation>
    <subcellularLocation>
        <location evidence="9">Cell membrane</location>
        <topology evidence="9">Multi-pass membrane protein</topology>
    </subcellularLocation>
</comment>
<feature type="transmembrane region" description="Helical" evidence="9">
    <location>
        <begin position="143"/>
        <end position="166"/>
    </location>
</feature>
<gene>
    <name evidence="11" type="ordered locus">Tter_2803</name>
</gene>
<evidence type="ECO:0000256" key="8">
    <source>
        <dbReference type="ARBA" id="ARBA00023136"/>
    </source>
</evidence>
<dbReference type="PROSITE" id="PS51012">
    <property type="entry name" value="ABC_TM2"/>
    <property type="match status" value="1"/>
</dbReference>
<evidence type="ECO:0000256" key="9">
    <source>
        <dbReference type="RuleBase" id="RU361157"/>
    </source>
</evidence>
<dbReference type="STRING" id="525904.Tter_2803"/>
<name>D1CIW7_THET1</name>
<accession>D1CIW7</accession>